<name>A0A1B3ISM3_CITFR</name>
<sequence length="179" mass="19584">MEVMMSKGVNKVILVGNLGSDPEIRYMPSGTAVANFNVATTDTWRDKQSGEQREHTEWHRIVLKGRLAEVAGEYLKKGSQVYLEGSNRTRKWTDSQQIERYTTEVHCVEMQMLGGRGNAPQDNSQRAAPQKGQRTGAGTQSAPVQQSAPQGGMGGGYGPAPDGWDDDIPFMRLHHLAGG</sequence>
<dbReference type="AlphaFoldDB" id="A0A1B3ISM3"/>
<dbReference type="InterPro" id="IPR012340">
    <property type="entry name" value="NA-bd_OB-fold"/>
</dbReference>
<proteinExistence type="inferred from homology"/>
<reference evidence="5" key="1">
    <citation type="submission" date="2016-04" db="EMBL/GenBank/DDBJ databases">
        <title>Draft sequence of AC5331 plasmid from C. freundii 05K0870 strain.</title>
        <authorList>
            <person name="Kang H.-Y."/>
            <person name="Kim S."/>
            <person name="Kim J."/>
        </authorList>
    </citation>
    <scope>NUCLEOTIDE SEQUENCE</scope>
    <source>
        <strain evidence="5">05K0870</strain>
        <plasmid evidence="5">AC5331</plasmid>
    </source>
</reference>
<dbReference type="InterPro" id="IPR011344">
    <property type="entry name" value="ssDNA-bd"/>
</dbReference>
<dbReference type="EMBL" id="KX064437">
    <property type="protein sequence ID" value="AOF44091.1"/>
    <property type="molecule type" value="Genomic_DNA"/>
</dbReference>
<dbReference type="Gene3D" id="2.40.50.140">
    <property type="entry name" value="Nucleic acid-binding proteins"/>
    <property type="match status" value="1"/>
</dbReference>
<keyword evidence="1 2" id="KW-0238">DNA-binding</keyword>
<feature type="region of interest" description="Disordered" evidence="4">
    <location>
        <begin position="114"/>
        <end position="165"/>
    </location>
</feature>
<dbReference type="SUPFAM" id="SSF50249">
    <property type="entry name" value="Nucleic acid-binding proteins"/>
    <property type="match status" value="1"/>
</dbReference>
<geneLocation type="plasmid" evidence="5">
    <name>AC5331</name>
</geneLocation>
<evidence type="ECO:0000256" key="3">
    <source>
        <dbReference type="RuleBase" id="RU000524"/>
    </source>
</evidence>
<dbReference type="Pfam" id="PF00436">
    <property type="entry name" value="SSB"/>
    <property type="match status" value="1"/>
</dbReference>
<evidence type="ECO:0000313" key="5">
    <source>
        <dbReference type="EMBL" id="AOF44091.1"/>
    </source>
</evidence>
<comment type="subunit">
    <text evidence="2">Homotetramer.</text>
</comment>
<keyword evidence="5" id="KW-0614">Plasmid</keyword>
<dbReference type="GO" id="GO:0003697">
    <property type="term" value="F:single-stranded DNA binding"/>
    <property type="evidence" value="ECO:0007669"/>
    <property type="project" value="UniProtKB-UniRule"/>
</dbReference>
<evidence type="ECO:0000256" key="2">
    <source>
        <dbReference type="HAMAP-Rule" id="MF_00984"/>
    </source>
</evidence>
<organism evidence="5">
    <name type="scientific">Citrobacter freundii</name>
    <dbReference type="NCBI Taxonomy" id="546"/>
    <lineage>
        <taxon>Bacteria</taxon>
        <taxon>Pseudomonadati</taxon>
        <taxon>Pseudomonadota</taxon>
        <taxon>Gammaproteobacteria</taxon>
        <taxon>Enterobacterales</taxon>
        <taxon>Enterobacteriaceae</taxon>
        <taxon>Citrobacter</taxon>
        <taxon>Citrobacter freundii complex</taxon>
    </lineage>
</organism>
<dbReference type="HAMAP" id="MF_00984">
    <property type="entry name" value="SSB"/>
    <property type="match status" value="1"/>
</dbReference>
<evidence type="ECO:0000256" key="1">
    <source>
        <dbReference type="ARBA" id="ARBA00023125"/>
    </source>
</evidence>
<dbReference type="PANTHER" id="PTHR10302:SF27">
    <property type="entry name" value="SINGLE-STRANDED DNA-BINDING PROTEIN"/>
    <property type="match status" value="1"/>
</dbReference>
<accession>A0A1B3ISM3</accession>
<comment type="caution">
    <text evidence="2">Lacks conserved residue(s) required for the propagation of feature annotation.</text>
</comment>
<evidence type="ECO:0000256" key="4">
    <source>
        <dbReference type="SAM" id="MobiDB-lite"/>
    </source>
</evidence>
<dbReference type="InterPro" id="IPR000424">
    <property type="entry name" value="Primosome_PriB/ssb"/>
</dbReference>
<dbReference type="CDD" id="cd04496">
    <property type="entry name" value="SSB_OBF"/>
    <property type="match status" value="1"/>
</dbReference>
<dbReference type="GO" id="GO:0006260">
    <property type="term" value="P:DNA replication"/>
    <property type="evidence" value="ECO:0007669"/>
    <property type="project" value="InterPro"/>
</dbReference>
<dbReference type="PANTHER" id="PTHR10302">
    <property type="entry name" value="SINGLE-STRANDED DNA-BINDING PROTEIN"/>
    <property type="match status" value="1"/>
</dbReference>
<dbReference type="PROSITE" id="PS50935">
    <property type="entry name" value="SSB"/>
    <property type="match status" value="1"/>
</dbReference>
<dbReference type="GO" id="GO:0009295">
    <property type="term" value="C:nucleoid"/>
    <property type="evidence" value="ECO:0007669"/>
    <property type="project" value="TreeGrafter"/>
</dbReference>
<protein>
    <recommendedName>
        <fullName evidence="2 3">Single-stranded DNA-binding protein</fullName>
        <shortName evidence="2">SSB</shortName>
    </recommendedName>
</protein>
<dbReference type="NCBIfam" id="TIGR00621">
    <property type="entry name" value="ssb"/>
    <property type="match status" value="1"/>
</dbReference>
<feature type="compositionally biased region" description="Polar residues" evidence="4">
    <location>
        <begin position="120"/>
        <end position="148"/>
    </location>
</feature>